<dbReference type="AlphaFoldDB" id="A0A085M8E3"/>
<proteinExistence type="predicted"/>
<sequence length="325" mass="36438">MDSQKSSKGSQSEGVNSVALIFPYSPTVRAIKTTHNQSSAKWNEDMQITLLTVTESLLSPFTLVSCTDELTIGDIIDKLKANAPQRDAKALWLTAESMHKFFIHLPENYELSGGISDTRNVVVRFRMLWNSAACTKSKRCCKTQTRVPANSRINVSAKTIKPKLSSGASLQLLNETCALIMNAFIALGRNDVSLLQLRKMLNNDDMPIEIRNFIFRDRSSLGTFLAEHPYLFVKTGNHCYSMLDERTASLLVNLNNVVWRSRSSMTITSLVSVASEIDSTLNNAQRLESLLARYTRLFTIESGTVTVRRRIDGFQRACELMERLG</sequence>
<keyword evidence="2" id="KW-1185">Reference proteome</keyword>
<protein>
    <submittedName>
        <fullName evidence="1">Uncharacterized protein</fullName>
    </submittedName>
</protein>
<dbReference type="Proteomes" id="UP000030764">
    <property type="component" value="Unassembled WGS sequence"/>
</dbReference>
<name>A0A085M8E3_9BILA</name>
<dbReference type="EMBL" id="KL363216">
    <property type="protein sequence ID" value="KFD53489.1"/>
    <property type="molecule type" value="Genomic_DNA"/>
</dbReference>
<accession>A0A085M8E3</accession>
<organism evidence="1 2">
    <name type="scientific">Trichuris suis</name>
    <name type="common">pig whipworm</name>
    <dbReference type="NCBI Taxonomy" id="68888"/>
    <lineage>
        <taxon>Eukaryota</taxon>
        <taxon>Metazoa</taxon>
        <taxon>Ecdysozoa</taxon>
        <taxon>Nematoda</taxon>
        <taxon>Enoplea</taxon>
        <taxon>Dorylaimia</taxon>
        <taxon>Trichinellida</taxon>
        <taxon>Trichuridae</taxon>
        <taxon>Trichuris</taxon>
    </lineage>
</organism>
<gene>
    <name evidence="1" type="ORF">M513_05595</name>
</gene>
<evidence type="ECO:0000313" key="1">
    <source>
        <dbReference type="EMBL" id="KFD53489.1"/>
    </source>
</evidence>
<reference evidence="1 2" key="1">
    <citation type="journal article" date="2014" name="Nat. Genet.">
        <title>Genome and transcriptome of the porcine whipworm Trichuris suis.</title>
        <authorList>
            <person name="Jex A.R."/>
            <person name="Nejsum P."/>
            <person name="Schwarz E.M."/>
            <person name="Hu L."/>
            <person name="Young N.D."/>
            <person name="Hall R.S."/>
            <person name="Korhonen P.K."/>
            <person name="Liao S."/>
            <person name="Thamsborg S."/>
            <person name="Xia J."/>
            <person name="Xu P."/>
            <person name="Wang S."/>
            <person name="Scheerlinck J.P."/>
            <person name="Hofmann A."/>
            <person name="Sternberg P.W."/>
            <person name="Wang J."/>
            <person name="Gasser R.B."/>
        </authorList>
    </citation>
    <scope>NUCLEOTIDE SEQUENCE [LARGE SCALE GENOMIC DNA]</scope>
    <source>
        <strain evidence="1">DCEP-RM93M</strain>
    </source>
</reference>
<evidence type="ECO:0000313" key="2">
    <source>
        <dbReference type="Proteomes" id="UP000030764"/>
    </source>
</evidence>